<dbReference type="Gene3D" id="1.10.1740.10">
    <property type="match status" value="1"/>
</dbReference>
<keyword evidence="2" id="KW-0805">Transcription regulation</keyword>
<dbReference type="Pfam" id="PF04542">
    <property type="entry name" value="Sigma70_r2"/>
    <property type="match status" value="1"/>
</dbReference>
<dbReference type="InterPro" id="IPR013325">
    <property type="entry name" value="RNA_pol_sigma_r2"/>
</dbReference>
<dbReference type="Pfam" id="PF08281">
    <property type="entry name" value="Sigma70_r4_2"/>
    <property type="match status" value="1"/>
</dbReference>
<evidence type="ECO:0000313" key="7">
    <source>
        <dbReference type="EMBL" id="MBO1518615.1"/>
    </source>
</evidence>
<dbReference type="InterPro" id="IPR014284">
    <property type="entry name" value="RNA_pol_sigma-70_dom"/>
</dbReference>
<dbReference type="InterPro" id="IPR007627">
    <property type="entry name" value="RNA_pol_sigma70_r2"/>
</dbReference>
<dbReference type="InterPro" id="IPR013324">
    <property type="entry name" value="RNA_pol_sigma_r3/r4-like"/>
</dbReference>
<organism evidence="7 8">
    <name type="scientific">Oceanisphaera pacifica</name>
    <dbReference type="NCBI Taxonomy" id="2818389"/>
    <lineage>
        <taxon>Bacteria</taxon>
        <taxon>Pseudomonadati</taxon>
        <taxon>Pseudomonadota</taxon>
        <taxon>Gammaproteobacteria</taxon>
        <taxon>Aeromonadales</taxon>
        <taxon>Aeromonadaceae</taxon>
        <taxon>Oceanisphaera</taxon>
    </lineage>
</organism>
<feature type="domain" description="RNA polymerase sigma-70 region 2" evidence="5">
    <location>
        <begin position="35"/>
        <end position="101"/>
    </location>
</feature>
<keyword evidence="4" id="KW-0804">Transcription</keyword>
<reference evidence="7 8" key="1">
    <citation type="submission" date="2021-03" db="EMBL/GenBank/DDBJ databases">
        <title>Oceanisphaera sp. nov., isolated from the intestine.</title>
        <authorList>
            <person name="Zhao L.-H."/>
            <person name="Shi L.-F."/>
        </authorList>
    </citation>
    <scope>NUCLEOTIDE SEQUENCE [LARGE SCALE GENOMIC DNA]</scope>
    <source>
        <strain evidence="7 8">DM8</strain>
    </source>
</reference>
<proteinExistence type="inferred from homology"/>
<evidence type="ECO:0000313" key="8">
    <source>
        <dbReference type="Proteomes" id="UP000664882"/>
    </source>
</evidence>
<evidence type="ECO:0000256" key="1">
    <source>
        <dbReference type="ARBA" id="ARBA00010641"/>
    </source>
</evidence>
<dbReference type="InterPro" id="IPR013249">
    <property type="entry name" value="RNA_pol_sigma70_r4_t2"/>
</dbReference>
<sequence>MSYPKNKVPVPLIKLTDVCLLERAQRGEGAAFELIVRRHNRSLFRAARGVLRDEGWAQEAVQEAYLSAFKNMDSYQGRASLKTWLTRIVINQAISIKRRQRPEVSLDENVIQLNSPQSEQSQAVSNMSDSHTPEAAVNQQEAKTFLEAAIRRLPENYRSVFMLRVVEEMSVVDSAYCLGITEAAVKKRLSRARAMLRTDLIQQAESQVTDTFEFAGKRCDAVTAHVMTELVCLGIVRPE</sequence>
<dbReference type="Gene3D" id="1.10.10.10">
    <property type="entry name" value="Winged helix-like DNA-binding domain superfamily/Winged helix DNA-binding domain"/>
    <property type="match status" value="1"/>
</dbReference>
<evidence type="ECO:0000259" key="6">
    <source>
        <dbReference type="Pfam" id="PF08281"/>
    </source>
</evidence>
<dbReference type="NCBIfam" id="TIGR02937">
    <property type="entry name" value="sigma70-ECF"/>
    <property type="match status" value="1"/>
</dbReference>
<comment type="similarity">
    <text evidence="1">Belongs to the sigma-70 factor family. ECF subfamily.</text>
</comment>
<dbReference type="RefSeq" id="WP_208004259.1">
    <property type="nucleotide sequence ID" value="NZ_JAGDFX010000003.1"/>
</dbReference>
<evidence type="ECO:0000256" key="2">
    <source>
        <dbReference type="ARBA" id="ARBA00023015"/>
    </source>
</evidence>
<comment type="caution">
    <text evidence="7">The sequence shown here is derived from an EMBL/GenBank/DDBJ whole genome shotgun (WGS) entry which is preliminary data.</text>
</comment>
<dbReference type="PANTHER" id="PTHR43133:SF51">
    <property type="entry name" value="RNA POLYMERASE SIGMA FACTOR"/>
    <property type="match status" value="1"/>
</dbReference>
<dbReference type="NCBIfam" id="NF008888">
    <property type="entry name" value="PRK11922.1"/>
    <property type="match status" value="1"/>
</dbReference>
<dbReference type="SUPFAM" id="SSF88946">
    <property type="entry name" value="Sigma2 domain of RNA polymerase sigma factors"/>
    <property type="match status" value="1"/>
</dbReference>
<evidence type="ECO:0000256" key="4">
    <source>
        <dbReference type="ARBA" id="ARBA00023163"/>
    </source>
</evidence>
<accession>A0ABS3NDI7</accession>
<dbReference type="Proteomes" id="UP000664882">
    <property type="component" value="Unassembled WGS sequence"/>
</dbReference>
<dbReference type="InterPro" id="IPR039425">
    <property type="entry name" value="RNA_pol_sigma-70-like"/>
</dbReference>
<dbReference type="SUPFAM" id="SSF88659">
    <property type="entry name" value="Sigma3 and sigma4 domains of RNA polymerase sigma factors"/>
    <property type="match status" value="1"/>
</dbReference>
<evidence type="ECO:0000259" key="5">
    <source>
        <dbReference type="Pfam" id="PF04542"/>
    </source>
</evidence>
<keyword evidence="8" id="KW-1185">Reference proteome</keyword>
<keyword evidence="3" id="KW-0731">Sigma factor</keyword>
<dbReference type="CDD" id="cd06171">
    <property type="entry name" value="Sigma70_r4"/>
    <property type="match status" value="1"/>
</dbReference>
<protein>
    <submittedName>
        <fullName evidence="7">RNA polymerase sigma factor</fullName>
    </submittedName>
</protein>
<name>A0ABS3NDI7_9GAMM</name>
<gene>
    <name evidence="7" type="ORF">J3U76_03000</name>
</gene>
<evidence type="ECO:0000256" key="3">
    <source>
        <dbReference type="ARBA" id="ARBA00023082"/>
    </source>
</evidence>
<dbReference type="EMBL" id="JAGDFX010000003">
    <property type="protein sequence ID" value="MBO1518615.1"/>
    <property type="molecule type" value="Genomic_DNA"/>
</dbReference>
<dbReference type="PANTHER" id="PTHR43133">
    <property type="entry name" value="RNA POLYMERASE ECF-TYPE SIGMA FACTO"/>
    <property type="match status" value="1"/>
</dbReference>
<dbReference type="InterPro" id="IPR036388">
    <property type="entry name" value="WH-like_DNA-bd_sf"/>
</dbReference>
<feature type="domain" description="RNA polymerase sigma factor 70 region 4 type 2" evidence="6">
    <location>
        <begin position="146"/>
        <end position="196"/>
    </location>
</feature>